<proteinExistence type="predicted"/>
<dbReference type="RefSeq" id="WP_064437144.1">
    <property type="nucleotide sequence ID" value="NZ_CP011485.1"/>
</dbReference>
<feature type="compositionally biased region" description="Basic and acidic residues" evidence="1">
    <location>
        <begin position="177"/>
        <end position="189"/>
    </location>
</feature>
<evidence type="ECO:0000313" key="3">
    <source>
        <dbReference type="Proteomes" id="UP000078049"/>
    </source>
</evidence>
<reference evidence="2 3" key="1">
    <citation type="submission" date="2014-04" db="EMBL/GenBank/DDBJ databases">
        <title>Detecting global and local adaptation in a worldwide sample of Helicobacter pylori genomes.</title>
        <authorList>
            <person name="Montano V."/>
            <person name="Didelot X."/>
            <person name="Foll M."/>
            <person name="Linz B."/>
            <person name="Reinhardt R."/>
            <person name="Suerbaum S."/>
            <person name="Moodley Y."/>
            <person name="Jensen J.D."/>
        </authorList>
    </citation>
    <scope>NUCLEOTIDE SEQUENCE [LARGE SCALE GENOMIC DNA]</scope>
    <source>
        <strain evidence="3">ausabrJ05</strain>
    </source>
</reference>
<dbReference type="AlphaFoldDB" id="A0A1A9H6M5"/>
<dbReference type="EMBL" id="CP011485">
    <property type="protein sequence ID" value="ANH46349.1"/>
    <property type="molecule type" value="Genomic_DNA"/>
</dbReference>
<dbReference type="Proteomes" id="UP000078049">
    <property type="component" value="Chromosome"/>
</dbReference>
<protein>
    <submittedName>
        <fullName evidence="2">Uncharacterized protein</fullName>
    </submittedName>
</protein>
<dbReference type="PATRIC" id="fig|210.2440.peg.58"/>
<feature type="compositionally biased region" description="Basic and acidic residues" evidence="1">
    <location>
        <begin position="147"/>
        <end position="157"/>
    </location>
</feature>
<organism evidence="2 3">
    <name type="scientific">Helicobacter pylori</name>
    <name type="common">Campylobacter pylori</name>
    <dbReference type="NCBI Taxonomy" id="210"/>
    <lineage>
        <taxon>Bacteria</taxon>
        <taxon>Pseudomonadati</taxon>
        <taxon>Campylobacterota</taxon>
        <taxon>Epsilonproteobacteria</taxon>
        <taxon>Campylobacterales</taxon>
        <taxon>Helicobacteraceae</taxon>
        <taxon>Helicobacter</taxon>
    </lineage>
</organism>
<name>A0A1A9H6M5_HELPX</name>
<gene>
    <name evidence="2" type="ORF">AA973_00295</name>
</gene>
<accession>A0A1A9H6M5</accession>
<feature type="region of interest" description="Disordered" evidence="1">
    <location>
        <begin position="146"/>
        <end position="189"/>
    </location>
</feature>
<evidence type="ECO:0000313" key="2">
    <source>
        <dbReference type="EMBL" id="ANH46349.1"/>
    </source>
</evidence>
<sequence length="189" mass="21556">MMTKNAYAFVVIEGSVMVFKHTKDKGLIPITEGFTPLKEGFLRNFKERCNLEFLENLDLLFLYDKPFEHEIFSLYKELKNSVWDRKLVVALVDALEGFKGLNLSLKIEDKRSNNLGNGAKKLLTNADLGSFHQKIVIDSMKTYHQSQQEKYKRERGQALEAQAETPPSYGGGSIRISGDKKPDSTEENF</sequence>
<evidence type="ECO:0000256" key="1">
    <source>
        <dbReference type="SAM" id="MobiDB-lite"/>
    </source>
</evidence>